<proteinExistence type="predicted"/>
<reference evidence="2" key="1">
    <citation type="submission" date="2018-05" db="EMBL/GenBank/DDBJ databases">
        <authorList>
            <person name="Feng T."/>
        </authorList>
    </citation>
    <scope>NUCLEOTIDE SEQUENCE [LARGE SCALE GENOMIC DNA]</scope>
    <source>
        <strain evidence="2">S27</strain>
    </source>
</reference>
<protein>
    <submittedName>
        <fullName evidence="1">Uncharacterized protein</fullName>
    </submittedName>
</protein>
<evidence type="ECO:0000313" key="2">
    <source>
        <dbReference type="Proteomes" id="UP000254875"/>
    </source>
</evidence>
<organism evidence="1 2">
    <name type="scientific">Paraburkholderia lacunae</name>
    <dbReference type="NCBI Taxonomy" id="2211104"/>
    <lineage>
        <taxon>Bacteria</taxon>
        <taxon>Pseudomonadati</taxon>
        <taxon>Pseudomonadota</taxon>
        <taxon>Betaproteobacteria</taxon>
        <taxon>Burkholderiales</taxon>
        <taxon>Burkholderiaceae</taxon>
        <taxon>Paraburkholderia</taxon>
    </lineage>
</organism>
<dbReference type="EMBL" id="QHKS01000045">
    <property type="protein sequence ID" value="RDJ97805.1"/>
    <property type="molecule type" value="Genomic_DNA"/>
</dbReference>
<dbReference type="AlphaFoldDB" id="A0A370MWR8"/>
<dbReference type="RefSeq" id="WP_115109216.1">
    <property type="nucleotide sequence ID" value="NZ_QHKS01000045.1"/>
</dbReference>
<sequence length="95" mass="10885">MLAARLHGCVERVSGSRAAQRERRGRHAVALDRLPLHVGILRNAIAKRFQLLISRFPELRSTDDRCTRRPSKSSSLIFDLFSLRKTVCPLRVFET</sequence>
<evidence type="ECO:0000313" key="1">
    <source>
        <dbReference type="EMBL" id="RDJ97805.1"/>
    </source>
</evidence>
<keyword evidence="2" id="KW-1185">Reference proteome</keyword>
<dbReference type="Proteomes" id="UP000254875">
    <property type="component" value="Unassembled WGS sequence"/>
</dbReference>
<gene>
    <name evidence="1" type="ORF">DLM46_36000</name>
</gene>
<name>A0A370MWR8_9BURK</name>
<accession>A0A370MWR8</accession>
<comment type="caution">
    <text evidence="1">The sequence shown here is derived from an EMBL/GenBank/DDBJ whole genome shotgun (WGS) entry which is preliminary data.</text>
</comment>